<evidence type="ECO:0000256" key="3">
    <source>
        <dbReference type="ARBA" id="ARBA00023163"/>
    </source>
</evidence>
<dbReference type="InterPro" id="IPR001647">
    <property type="entry name" value="HTH_TetR"/>
</dbReference>
<comment type="caution">
    <text evidence="6">The sequence shown here is derived from an EMBL/GenBank/DDBJ whole genome shotgun (WGS) entry which is preliminary data.</text>
</comment>
<organism evidence="6 7">
    <name type="scientific">Bifidobacterium simiarum</name>
    <dbReference type="NCBI Taxonomy" id="2045441"/>
    <lineage>
        <taxon>Bacteria</taxon>
        <taxon>Bacillati</taxon>
        <taxon>Actinomycetota</taxon>
        <taxon>Actinomycetes</taxon>
        <taxon>Bifidobacteriales</taxon>
        <taxon>Bifidobacteriaceae</taxon>
        <taxon>Bifidobacterium</taxon>
    </lineage>
</organism>
<name>A0A2M9HCC1_9BIFI</name>
<keyword evidence="7" id="KW-1185">Reference proteome</keyword>
<dbReference type="PANTHER" id="PTHR30055">
    <property type="entry name" value="HTH-TYPE TRANSCRIPTIONAL REGULATOR RUTR"/>
    <property type="match status" value="1"/>
</dbReference>
<keyword evidence="1" id="KW-0805">Transcription regulation</keyword>
<evidence type="ECO:0000313" key="6">
    <source>
        <dbReference type="EMBL" id="PJM74460.1"/>
    </source>
</evidence>
<dbReference type="SUPFAM" id="SSF46689">
    <property type="entry name" value="Homeodomain-like"/>
    <property type="match status" value="1"/>
</dbReference>
<evidence type="ECO:0000256" key="4">
    <source>
        <dbReference type="PROSITE-ProRule" id="PRU00335"/>
    </source>
</evidence>
<dbReference type="Gene3D" id="1.10.357.10">
    <property type="entry name" value="Tetracycline Repressor, domain 2"/>
    <property type="match status" value="1"/>
</dbReference>
<dbReference type="RefSeq" id="WP_100513783.1">
    <property type="nucleotide sequence ID" value="NZ_PEBK01000013.1"/>
</dbReference>
<dbReference type="InterPro" id="IPR036271">
    <property type="entry name" value="Tet_transcr_reg_TetR-rel_C_sf"/>
</dbReference>
<evidence type="ECO:0000256" key="1">
    <source>
        <dbReference type="ARBA" id="ARBA00023015"/>
    </source>
</evidence>
<proteinExistence type="predicted"/>
<dbReference type="InterPro" id="IPR009057">
    <property type="entry name" value="Homeodomain-like_sf"/>
</dbReference>
<dbReference type="GO" id="GO:0003700">
    <property type="term" value="F:DNA-binding transcription factor activity"/>
    <property type="evidence" value="ECO:0007669"/>
    <property type="project" value="TreeGrafter"/>
</dbReference>
<dbReference type="PROSITE" id="PS50977">
    <property type="entry name" value="HTH_TETR_2"/>
    <property type="match status" value="1"/>
</dbReference>
<dbReference type="SUPFAM" id="SSF48498">
    <property type="entry name" value="Tetracyclin repressor-like, C-terminal domain"/>
    <property type="match status" value="1"/>
</dbReference>
<evidence type="ECO:0000259" key="5">
    <source>
        <dbReference type="PROSITE" id="PS50977"/>
    </source>
</evidence>
<dbReference type="InterPro" id="IPR050109">
    <property type="entry name" value="HTH-type_TetR-like_transc_reg"/>
</dbReference>
<accession>A0A2M9HCC1</accession>
<feature type="DNA-binding region" description="H-T-H motif" evidence="4">
    <location>
        <begin position="32"/>
        <end position="51"/>
    </location>
</feature>
<feature type="domain" description="HTH tetR-type" evidence="5">
    <location>
        <begin position="9"/>
        <end position="69"/>
    </location>
</feature>
<dbReference type="Proteomes" id="UP000231451">
    <property type="component" value="Unassembled WGS sequence"/>
</dbReference>
<dbReference type="AlphaFoldDB" id="A0A2M9HCC1"/>
<evidence type="ECO:0000313" key="7">
    <source>
        <dbReference type="Proteomes" id="UP000231451"/>
    </source>
</evidence>
<evidence type="ECO:0000256" key="2">
    <source>
        <dbReference type="ARBA" id="ARBA00023125"/>
    </source>
</evidence>
<dbReference type="OrthoDB" id="7505659at2"/>
<reference evidence="6 7" key="1">
    <citation type="submission" date="2017-10" db="EMBL/GenBank/DDBJ databases">
        <title>Draft genome sequences of strains TRE 1, TRE 9, TRE H and TRI 7, isolated from tamarins, belonging to four potential novel Bifidobacterium species.</title>
        <authorList>
            <person name="Mattarelli P."/>
            <person name="Modesto M."/>
            <person name="Puglisi E."/>
            <person name="Morelli L."/>
            <person name="Spezio C."/>
            <person name="Bonetti A."/>
            <person name="Sandri C."/>
        </authorList>
    </citation>
    <scope>NUCLEOTIDE SEQUENCE [LARGE SCALE GENOMIC DNA]</scope>
    <source>
        <strain evidence="7">TRI7</strain>
    </source>
</reference>
<dbReference type="Pfam" id="PF00440">
    <property type="entry name" value="TetR_N"/>
    <property type="match status" value="1"/>
</dbReference>
<dbReference type="PANTHER" id="PTHR30055:SF234">
    <property type="entry name" value="HTH-TYPE TRANSCRIPTIONAL REGULATOR BETI"/>
    <property type="match status" value="1"/>
</dbReference>
<sequence>MTKKAQAALDRRRSMLDTTARFIAQHGFWGLRLREIAIEQHMTEAGLLYHFKSKEGLLIALLDYRDREDRRALYSRLGIELPESGEIAETMPVGLRELTIATAERNADQPEMVRLYTVLQAEALSGAHPAYDYFRDREQWVLREYVSAAEHDGVADPRRVAMDALAAMDGLQLRWLHDVEHIDLVAEWTHLIDVILAQ</sequence>
<gene>
    <name evidence="6" type="ORF">CSQ87_10265</name>
</gene>
<keyword evidence="3" id="KW-0804">Transcription</keyword>
<dbReference type="GO" id="GO:0000976">
    <property type="term" value="F:transcription cis-regulatory region binding"/>
    <property type="evidence" value="ECO:0007669"/>
    <property type="project" value="TreeGrafter"/>
</dbReference>
<protein>
    <submittedName>
        <fullName evidence="6">TetR family transcriptional regulator</fullName>
    </submittedName>
</protein>
<dbReference type="EMBL" id="PEBK01000013">
    <property type="protein sequence ID" value="PJM74460.1"/>
    <property type="molecule type" value="Genomic_DNA"/>
</dbReference>
<keyword evidence="2 4" id="KW-0238">DNA-binding</keyword>